<evidence type="ECO:0000313" key="6">
    <source>
        <dbReference type="Proteomes" id="UP000028012"/>
    </source>
</evidence>
<reference evidence="5 6" key="1">
    <citation type="submission" date="2014-09" db="EMBL/GenBank/DDBJ databases">
        <title>A draft genome sequence for Xanthomonas axonopodis pv. vasculorum NCPPB 900.</title>
        <authorList>
            <person name="Harrison J."/>
            <person name="Studholme D.J."/>
        </authorList>
    </citation>
    <scope>NUCLEOTIDE SEQUENCE [LARGE SCALE GENOMIC DNA]</scope>
    <source>
        <strain evidence="5 6">NCPPB 900</strain>
    </source>
</reference>
<feature type="binding site" evidence="1">
    <location>
        <position position="367"/>
    </location>
    <ligand>
        <name>CTP</name>
        <dbReference type="ChEBI" id="CHEBI:37563"/>
    </ligand>
</feature>
<feature type="binding site" evidence="1">
    <location>
        <begin position="330"/>
        <end position="333"/>
    </location>
    <ligand>
        <name>CTP</name>
        <dbReference type="ChEBI" id="CHEBI:37563"/>
    </ligand>
</feature>
<dbReference type="InterPro" id="IPR005252">
    <property type="entry name" value="CoaBC"/>
</dbReference>
<dbReference type="UniPathway" id="UPA00241">
    <property type="reaction ID" value="UER00353"/>
</dbReference>
<comment type="similarity">
    <text evidence="1 2">In the C-terminal section; belongs to the PPC synthetase family.</text>
</comment>
<comment type="cofactor">
    <cofactor evidence="1">
        <name>FMN</name>
        <dbReference type="ChEBI" id="CHEBI:58210"/>
    </cofactor>
    <text evidence="1">Binds 1 FMN per subunit.</text>
</comment>
<dbReference type="InterPro" id="IPR036551">
    <property type="entry name" value="Flavin_trans-like"/>
</dbReference>
<dbReference type="GO" id="GO:0015937">
    <property type="term" value="P:coenzyme A biosynthetic process"/>
    <property type="evidence" value="ECO:0007669"/>
    <property type="project" value="UniProtKB-UniRule"/>
</dbReference>
<dbReference type="GO" id="GO:0015941">
    <property type="term" value="P:pantothenate catabolic process"/>
    <property type="evidence" value="ECO:0007669"/>
    <property type="project" value="InterPro"/>
</dbReference>
<feature type="binding site" evidence="1">
    <location>
        <position position="304"/>
    </location>
    <ligand>
        <name>CTP</name>
        <dbReference type="ChEBI" id="CHEBI:37563"/>
    </ligand>
</feature>
<dbReference type="SUPFAM" id="SSF52507">
    <property type="entry name" value="Homo-oligomeric flavin-containing Cys decarboxylases, HFCD"/>
    <property type="match status" value="1"/>
</dbReference>
<comment type="cofactor">
    <cofactor evidence="1">
        <name>Mg(2+)</name>
        <dbReference type="ChEBI" id="CHEBI:18420"/>
    </cofactor>
</comment>
<comment type="function">
    <text evidence="2">Catalyzes two steps in the biosynthesis of coenzyme A. In the first step cysteine is conjugated to 4'-phosphopantothenate to form 4-phosphopantothenoylcysteine, in the latter compound is decarboxylated to form 4'-phosphopantotheine.</text>
</comment>
<proteinExistence type="inferred from homology"/>
<evidence type="ECO:0000256" key="1">
    <source>
        <dbReference type="HAMAP-Rule" id="MF_02225"/>
    </source>
</evidence>
<keyword evidence="1" id="KW-0511">Multifunctional enzyme</keyword>
<dbReference type="Proteomes" id="UP000028012">
    <property type="component" value="Unassembled WGS sequence"/>
</dbReference>
<dbReference type="Pfam" id="PF02441">
    <property type="entry name" value="Flavoprotein"/>
    <property type="match status" value="1"/>
</dbReference>
<protein>
    <recommendedName>
        <fullName evidence="1">Coenzyme A biosynthesis bifunctional protein CoaBC</fullName>
    </recommendedName>
    <alternativeName>
        <fullName evidence="1">DNA/pantothenate metabolism flavoprotein</fullName>
    </alternativeName>
    <alternativeName>
        <fullName evidence="1">Phosphopantothenoylcysteine synthetase/decarboxylase</fullName>
        <shortName evidence="1">PPCS-PPCDC</shortName>
    </alternativeName>
    <domain>
        <recommendedName>
            <fullName evidence="1">Phosphopantothenoylcysteine decarboxylase</fullName>
            <shortName evidence="1">PPC decarboxylase</shortName>
            <shortName evidence="1">PPC-DC</shortName>
            <ecNumber evidence="1">4.1.1.36</ecNumber>
        </recommendedName>
        <alternativeName>
            <fullName evidence="1">CoaC</fullName>
        </alternativeName>
    </domain>
    <domain>
        <recommendedName>
            <fullName evidence="1">Phosphopantothenate--cysteine ligase</fullName>
            <ecNumber evidence="1">6.3.2.5</ecNumber>
        </recommendedName>
        <alternativeName>
            <fullName evidence="1">CoaB</fullName>
        </alternativeName>
        <alternativeName>
            <fullName evidence="1">Phosphopantothenoylcysteine synthetase</fullName>
            <shortName evidence="1">PPC synthetase</shortName>
            <shortName evidence="1">PPC-S</shortName>
        </alternativeName>
    </domain>
</protein>
<comment type="catalytic activity">
    <reaction evidence="1 2">
        <text>(R)-4'-phosphopantothenate + L-cysteine + CTP = N-[(R)-4-phosphopantothenoyl]-L-cysteine + CMP + diphosphate + H(+)</text>
        <dbReference type="Rhea" id="RHEA:19397"/>
        <dbReference type="ChEBI" id="CHEBI:10986"/>
        <dbReference type="ChEBI" id="CHEBI:15378"/>
        <dbReference type="ChEBI" id="CHEBI:33019"/>
        <dbReference type="ChEBI" id="CHEBI:35235"/>
        <dbReference type="ChEBI" id="CHEBI:37563"/>
        <dbReference type="ChEBI" id="CHEBI:59458"/>
        <dbReference type="ChEBI" id="CHEBI:60377"/>
        <dbReference type="EC" id="6.3.2.5"/>
    </reaction>
</comment>
<dbReference type="AlphaFoldDB" id="A0A098PW62"/>
<dbReference type="InterPro" id="IPR007085">
    <property type="entry name" value="DNA/pantothenate-metab_flavo_C"/>
</dbReference>
<comment type="catalytic activity">
    <reaction evidence="1 2">
        <text>N-[(R)-4-phosphopantothenoyl]-L-cysteine + H(+) = (R)-4'-phosphopantetheine + CO2</text>
        <dbReference type="Rhea" id="RHEA:16793"/>
        <dbReference type="ChEBI" id="CHEBI:15378"/>
        <dbReference type="ChEBI" id="CHEBI:16526"/>
        <dbReference type="ChEBI" id="CHEBI:59458"/>
        <dbReference type="ChEBI" id="CHEBI:61723"/>
        <dbReference type="EC" id="4.1.1.36"/>
    </reaction>
</comment>
<comment type="function">
    <text evidence="1">Catalyzes two sequential steps in the biosynthesis of coenzyme A. In the first step cysteine is conjugated to 4'-phosphopantothenate to form 4-phosphopantothenoylcysteine. In the second step the latter compound is decarboxylated to form 4'-phosphopantotheine.</text>
</comment>
<dbReference type="PANTHER" id="PTHR14359">
    <property type="entry name" value="HOMO-OLIGOMERIC FLAVIN CONTAINING CYS DECARBOXYLASE FAMILY"/>
    <property type="match status" value="1"/>
</dbReference>
<dbReference type="Gene3D" id="3.40.50.1950">
    <property type="entry name" value="Flavin prenyltransferase-like"/>
    <property type="match status" value="1"/>
</dbReference>
<keyword evidence="1 2" id="KW-0436">Ligase</keyword>
<dbReference type="GO" id="GO:0010181">
    <property type="term" value="F:FMN binding"/>
    <property type="evidence" value="ECO:0007669"/>
    <property type="project" value="UniProtKB-UniRule"/>
</dbReference>
<dbReference type="EMBL" id="JPHD02000118">
    <property type="protein sequence ID" value="KGE50803.1"/>
    <property type="molecule type" value="Genomic_DNA"/>
</dbReference>
<keyword evidence="1 2" id="KW-0210">Decarboxylase</keyword>
<dbReference type="InterPro" id="IPR003382">
    <property type="entry name" value="Flavoprotein"/>
</dbReference>
<dbReference type="GO" id="GO:0004632">
    <property type="term" value="F:phosphopantothenate--cysteine ligase activity"/>
    <property type="evidence" value="ECO:0007669"/>
    <property type="project" value="UniProtKB-UniRule"/>
</dbReference>
<dbReference type="PANTHER" id="PTHR14359:SF6">
    <property type="entry name" value="PHOSPHOPANTOTHENOYLCYSTEINE DECARBOXYLASE"/>
    <property type="match status" value="1"/>
</dbReference>
<evidence type="ECO:0000259" key="4">
    <source>
        <dbReference type="Pfam" id="PF04127"/>
    </source>
</evidence>
<dbReference type="SUPFAM" id="SSF102645">
    <property type="entry name" value="CoaB-like"/>
    <property type="match status" value="1"/>
</dbReference>
<sequence length="424" mass="43944">MIGSTQARPLDGQRLLLCVGGGIAAYKSLELVRRLRDAGAQVQVAMTGGAQQFVTPLSFQALSGQPTRTTLWDSAAEQAMGHIELARWADRVIVAPATADLLARLAHGLADDLVTTLCLATAAPLTVAPAMNHRMWLHPATQANIATLRARGVTVVGPDDGPLAEGESGPGRLAEPAAIIAALAGGAVVASAVPNGAKSVAAPVFIPSSAQLEGLRIVISAGPTFEDLDPVRYVGNRSSGKMGYALAAAAAMQGADVVLVSGPVHQTTPPGVQRIDVRSAAQMRDAVLGAFPADIYIGAAAVADYTPKRVVSQKIKKTGETLTLELVRTPDILSEVAAQTGALKLVVGFAAETHDVEHYARGKLAAKRLDLIIANQVGIEGGGFESDNNAATAYWQGGERVFPSSSKTELADQLLALIAERLQA</sequence>
<dbReference type="RefSeq" id="WP_042824062.1">
    <property type="nucleotide sequence ID" value="NZ_CP053649.1"/>
</dbReference>
<dbReference type="HAMAP" id="MF_02225">
    <property type="entry name" value="CoaBC"/>
    <property type="match status" value="1"/>
</dbReference>
<dbReference type="NCBIfam" id="TIGR00521">
    <property type="entry name" value="coaBC_dfp"/>
    <property type="match status" value="1"/>
</dbReference>
<evidence type="ECO:0000256" key="2">
    <source>
        <dbReference type="RuleBase" id="RU364078"/>
    </source>
</evidence>
<organism evidence="5 6">
    <name type="scientific">Xanthomonas axonopodis pv. vasculorum</name>
    <dbReference type="NCBI Taxonomy" id="325777"/>
    <lineage>
        <taxon>Bacteria</taxon>
        <taxon>Pseudomonadati</taxon>
        <taxon>Pseudomonadota</taxon>
        <taxon>Gammaproteobacteria</taxon>
        <taxon>Lysobacterales</taxon>
        <taxon>Lysobacteraceae</taxon>
        <taxon>Xanthomonas</taxon>
    </lineage>
</organism>
<dbReference type="GeneID" id="58004853"/>
<comment type="similarity">
    <text evidence="1 2">In the N-terminal section; belongs to the HFCD (homo-oligomeric flavin containing Cys decarboxylase) superfamily.</text>
</comment>
<feature type="region of interest" description="Phosphopantothenoylcysteine decarboxylase" evidence="1">
    <location>
        <begin position="1"/>
        <end position="216"/>
    </location>
</feature>
<keyword evidence="1" id="KW-0479">Metal-binding</keyword>
<evidence type="ECO:0000313" key="5">
    <source>
        <dbReference type="EMBL" id="KGE50803.1"/>
    </source>
</evidence>
<comment type="pathway">
    <text evidence="1 2">Cofactor biosynthesis; coenzyme A biosynthesis; CoA from (R)-pantothenate: step 3/5.</text>
</comment>
<feature type="domain" description="Flavoprotein" evidence="3">
    <location>
        <begin position="14"/>
        <end position="181"/>
    </location>
</feature>
<evidence type="ECO:0000259" key="3">
    <source>
        <dbReference type="Pfam" id="PF02441"/>
    </source>
</evidence>
<name>A0A098PW62_9XANT</name>
<comment type="caution">
    <text evidence="1">Lacks conserved residue(s) required for the propagation of feature annotation.</text>
</comment>
<accession>A0A098PW62</accession>
<dbReference type="GO" id="GO:0071513">
    <property type="term" value="C:phosphopantothenoylcysteine decarboxylase complex"/>
    <property type="evidence" value="ECO:0007669"/>
    <property type="project" value="TreeGrafter"/>
</dbReference>
<feature type="region of interest" description="Phosphopantothenate--cysteine ligase" evidence="1">
    <location>
        <begin position="217"/>
        <end position="424"/>
    </location>
</feature>
<feature type="domain" description="DNA/pantothenate metabolism flavoprotein C-terminal" evidence="4">
    <location>
        <begin position="212"/>
        <end position="420"/>
    </location>
</feature>
<dbReference type="GO" id="GO:0046872">
    <property type="term" value="F:metal ion binding"/>
    <property type="evidence" value="ECO:0007669"/>
    <property type="project" value="UniProtKB-KW"/>
</dbReference>
<keyword evidence="1 2" id="KW-0456">Lyase</keyword>
<dbReference type="EC" id="4.1.1.36" evidence="1"/>
<comment type="pathway">
    <text evidence="1 2">Cofactor biosynthesis; coenzyme A biosynthesis; CoA from (R)-pantothenate: step 2/5.</text>
</comment>
<dbReference type="HOGENOM" id="CLU_033319_0_1_6"/>
<keyword evidence="1" id="KW-0460">Magnesium</keyword>
<dbReference type="eggNOG" id="COG0452">
    <property type="taxonomic scope" value="Bacteria"/>
</dbReference>
<dbReference type="InterPro" id="IPR035929">
    <property type="entry name" value="CoaB-like_sf"/>
</dbReference>
<keyword evidence="1 2" id="KW-0288">FMN</keyword>
<feature type="binding site" evidence="1">
    <location>
        <position position="349"/>
    </location>
    <ligand>
        <name>CTP</name>
        <dbReference type="ChEBI" id="CHEBI:37563"/>
    </ligand>
</feature>
<dbReference type="STRING" id="325777.GW15_0218410"/>
<dbReference type="EC" id="6.3.2.5" evidence="1"/>
<feature type="binding site" evidence="1">
    <location>
        <position position="363"/>
    </location>
    <ligand>
        <name>CTP</name>
        <dbReference type="ChEBI" id="CHEBI:37563"/>
    </ligand>
</feature>
<feature type="binding site" evidence="1">
    <location>
        <position position="314"/>
    </location>
    <ligand>
        <name>CTP</name>
        <dbReference type="ChEBI" id="CHEBI:37563"/>
    </ligand>
</feature>
<keyword evidence="1 2" id="KW-0285">Flavoprotein</keyword>
<comment type="caution">
    <text evidence="5">The sequence shown here is derived from an EMBL/GenBank/DDBJ whole genome shotgun (WGS) entry which is preliminary data.</text>
</comment>
<dbReference type="Gene3D" id="3.40.50.10300">
    <property type="entry name" value="CoaB-like"/>
    <property type="match status" value="1"/>
</dbReference>
<dbReference type="GO" id="GO:0004633">
    <property type="term" value="F:phosphopantothenoylcysteine decarboxylase activity"/>
    <property type="evidence" value="ECO:0007669"/>
    <property type="project" value="UniProtKB-UniRule"/>
</dbReference>
<gene>
    <name evidence="1" type="primary">coaBC</name>
    <name evidence="5" type="ORF">GW15_0218410</name>
</gene>
<dbReference type="Pfam" id="PF04127">
    <property type="entry name" value="DFP"/>
    <property type="match status" value="1"/>
</dbReference>